<accession>C4XUE2</accession>
<dbReference type="STRING" id="573370.DMR_26730"/>
<protein>
    <submittedName>
        <fullName evidence="7">Iron-sulfur binding protein</fullName>
    </submittedName>
</protein>
<evidence type="ECO:0000256" key="4">
    <source>
        <dbReference type="ARBA" id="ARBA00023014"/>
    </source>
</evidence>
<dbReference type="HOGENOM" id="CLU_043374_1_3_7"/>
<evidence type="ECO:0000256" key="5">
    <source>
        <dbReference type="SAM" id="SignalP"/>
    </source>
</evidence>
<dbReference type="KEGG" id="dma:DMR_26730"/>
<evidence type="ECO:0000256" key="1">
    <source>
        <dbReference type="ARBA" id="ARBA00022485"/>
    </source>
</evidence>
<evidence type="ECO:0000256" key="2">
    <source>
        <dbReference type="ARBA" id="ARBA00022723"/>
    </source>
</evidence>
<dbReference type="InterPro" id="IPR050954">
    <property type="entry name" value="ET_IronSulfur_Cluster-Binding"/>
</dbReference>
<dbReference type="GO" id="GO:0046872">
    <property type="term" value="F:metal ion binding"/>
    <property type="evidence" value="ECO:0007669"/>
    <property type="project" value="UniProtKB-KW"/>
</dbReference>
<dbReference type="GO" id="GO:0051539">
    <property type="term" value="F:4 iron, 4 sulfur cluster binding"/>
    <property type="evidence" value="ECO:0007669"/>
    <property type="project" value="UniProtKB-KW"/>
</dbReference>
<evidence type="ECO:0000313" key="7">
    <source>
        <dbReference type="EMBL" id="BAH76164.1"/>
    </source>
</evidence>
<dbReference type="PROSITE" id="PS51379">
    <property type="entry name" value="4FE4S_FER_2"/>
    <property type="match status" value="3"/>
</dbReference>
<dbReference type="InterPro" id="IPR017896">
    <property type="entry name" value="4Fe4S_Fe-S-bd"/>
</dbReference>
<evidence type="ECO:0000313" key="8">
    <source>
        <dbReference type="Proteomes" id="UP000009071"/>
    </source>
</evidence>
<dbReference type="AlphaFoldDB" id="C4XUE2"/>
<keyword evidence="4" id="KW-0411">Iron-sulfur</keyword>
<keyword evidence="5" id="KW-0732">Signal</keyword>
<sequence length="223" mass="23577">MPRRYSMPTRRMVLRQGLGACLAAAVLPATGLAAEVPTPDYAMIIDLGRCNGCLSCVVTCQEANDAMPGGFPTKIEETEDASGAFAVLRFLPILCNQCREAPCLAVCPNGAVRREADGIVVTDPKRCTGAGACVTACPYGMRFIDSRTGKVDKCDFCRERLAKGHVPACVEACPTGARSFGDRNSPAGLFADQLAAGGLQPHRPELGLEGAVLYRPGKRKEAS</sequence>
<evidence type="ECO:0000259" key="6">
    <source>
        <dbReference type="PROSITE" id="PS51379"/>
    </source>
</evidence>
<keyword evidence="2" id="KW-0479">Metal-binding</keyword>
<organism evidence="7 8">
    <name type="scientific">Solidesulfovibrio magneticus (strain ATCC 700980 / DSM 13731 / RS-1)</name>
    <name type="common">Desulfovibrio magneticus</name>
    <dbReference type="NCBI Taxonomy" id="573370"/>
    <lineage>
        <taxon>Bacteria</taxon>
        <taxon>Pseudomonadati</taxon>
        <taxon>Thermodesulfobacteriota</taxon>
        <taxon>Desulfovibrionia</taxon>
        <taxon>Desulfovibrionales</taxon>
        <taxon>Desulfovibrionaceae</taxon>
        <taxon>Solidesulfovibrio</taxon>
    </lineage>
</organism>
<dbReference type="SUPFAM" id="SSF54862">
    <property type="entry name" value="4Fe-4S ferredoxins"/>
    <property type="match status" value="1"/>
</dbReference>
<dbReference type="CDD" id="cd10551">
    <property type="entry name" value="PsrB"/>
    <property type="match status" value="1"/>
</dbReference>
<proteinExistence type="predicted"/>
<feature type="domain" description="4Fe-4S ferredoxin-type" evidence="6">
    <location>
        <begin position="41"/>
        <end position="70"/>
    </location>
</feature>
<reference evidence="7 8" key="1">
    <citation type="journal article" date="2009" name="Genome Res.">
        <title>Whole genome sequence of Desulfovibrio magneticus strain RS-1 revealed common gene clusters in magnetotactic bacteria.</title>
        <authorList>
            <person name="Nakazawa H."/>
            <person name="Arakaki A."/>
            <person name="Narita-Yamada S."/>
            <person name="Yashiro I."/>
            <person name="Jinno K."/>
            <person name="Aoki N."/>
            <person name="Tsuruyama A."/>
            <person name="Okamura Y."/>
            <person name="Tanikawa S."/>
            <person name="Fujita N."/>
            <person name="Takeyama H."/>
            <person name="Matsunaga T."/>
        </authorList>
    </citation>
    <scope>NUCLEOTIDE SEQUENCE [LARGE SCALE GENOMIC DNA]</scope>
    <source>
        <strain evidence="8">ATCC 700980 / DSM 13731 / RS-1</strain>
    </source>
</reference>
<dbReference type="Proteomes" id="UP000009071">
    <property type="component" value="Chromosome"/>
</dbReference>
<dbReference type="Gene3D" id="3.30.70.20">
    <property type="match status" value="2"/>
</dbReference>
<dbReference type="PANTHER" id="PTHR43177">
    <property type="entry name" value="PROTEIN NRFC"/>
    <property type="match status" value="1"/>
</dbReference>
<gene>
    <name evidence="7" type="ordered locus">DMR_26730</name>
</gene>
<feature type="domain" description="4Fe-4S ferredoxin-type" evidence="6">
    <location>
        <begin position="86"/>
        <end position="117"/>
    </location>
</feature>
<feature type="signal peptide" evidence="5">
    <location>
        <begin position="1"/>
        <end position="33"/>
    </location>
</feature>
<evidence type="ECO:0000256" key="3">
    <source>
        <dbReference type="ARBA" id="ARBA00023004"/>
    </source>
</evidence>
<dbReference type="PANTHER" id="PTHR43177:SF3">
    <property type="entry name" value="PROTEIN NRFC HOMOLOG"/>
    <property type="match status" value="1"/>
</dbReference>
<dbReference type="EMBL" id="AP010904">
    <property type="protein sequence ID" value="BAH76164.1"/>
    <property type="molecule type" value="Genomic_DNA"/>
</dbReference>
<dbReference type="eggNOG" id="COG0437">
    <property type="taxonomic scope" value="Bacteria"/>
</dbReference>
<dbReference type="Pfam" id="PF13247">
    <property type="entry name" value="Fer4_11"/>
    <property type="match status" value="1"/>
</dbReference>
<keyword evidence="1" id="KW-0004">4Fe-4S</keyword>
<feature type="chain" id="PRO_5002946069" evidence="5">
    <location>
        <begin position="34"/>
        <end position="223"/>
    </location>
</feature>
<keyword evidence="8" id="KW-1185">Reference proteome</keyword>
<name>C4XUE2_SOLM1</name>
<feature type="domain" description="4Fe-4S ferredoxin-type" evidence="6">
    <location>
        <begin position="118"/>
        <end position="147"/>
    </location>
</feature>
<keyword evidence="3" id="KW-0408">Iron</keyword>